<evidence type="ECO:0000256" key="1">
    <source>
        <dbReference type="SAM" id="Phobius"/>
    </source>
</evidence>
<comment type="caution">
    <text evidence="2">The sequence shown here is derived from an EMBL/GenBank/DDBJ whole genome shotgun (WGS) entry which is preliminary data.</text>
</comment>
<keyword evidence="1" id="KW-1133">Transmembrane helix</keyword>
<dbReference type="AlphaFoldDB" id="A0A839SSL5"/>
<keyword evidence="1" id="KW-0812">Transmembrane</keyword>
<name>A0A839SSL5_9PROT</name>
<organism evidence="2 3">
    <name type="scientific">Limibacillus halophilus</name>
    <dbReference type="NCBI Taxonomy" id="1579333"/>
    <lineage>
        <taxon>Bacteria</taxon>
        <taxon>Pseudomonadati</taxon>
        <taxon>Pseudomonadota</taxon>
        <taxon>Alphaproteobacteria</taxon>
        <taxon>Rhodospirillales</taxon>
        <taxon>Rhodovibrionaceae</taxon>
        <taxon>Limibacillus</taxon>
    </lineage>
</organism>
<sequence length="110" mass="11386">MKALKVLVIGMAVLIVVGFAVIVFTIAGRVSTPKDGDGTAVIVTPGLDTASWQADLPLPKGCRLGDVQLDGGLLLVRLEGPSSLGCDDLLLVSPDNGRIVGRISPQLQEP</sequence>
<keyword evidence="3" id="KW-1185">Reference proteome</keyword>
<evidence type="ECO:0000313" key="3">
    <source>
        <dbReference type="Proteomes" id="UP000581135"/>
    </source>
</evidence>
<dbReference type="Proteomes" id="UP000581135">
    <property type="component" value="Unassembled WGS sequence"/>
</dbReference>
<protein>
    <submittedName>
        <fullName evidence="2">Uncharacterized protein</fullName>
    </submittedName>
</protein>
<keyword evidence="1" id="KW-0472">Membrane</keyword>
<dbReference type="RefSeq" id="WP_183415569.1">
    <property type="nucleotide sequence ID" value="NZ_JACHXA010000002.1"/>
</dbReference>
<dbReference type="EMBL" id="JACHXA010000002">
    <property type="protein sequence ID" value="MBB3064774.1"/>
    <property type="molecule type" value="Genomic_DNA"/>
</dbReference>
<accession>A0A839SSL5</accession>
<reference evidence="2 3" key="1">
    <citation type="submission" date="2020-08" db="EMBL/GenBank/DDBJ databases">
        <title>Genomic Encyclopedia of Type Strains, Phase III (KMG-III): the genomes of soil and plant-associated and newly described type strains.</title>
        <authorList>
            <person name="Whitman W."/>
        </authorList>
    </citation>
    <scope>NUCLEOTIDE SEQUENCE [LARGE SCALE GENOMIC DNA]</scope>
    <source>
        <strain evidence="2 3">CECT 8803</strain>
    </source>
</reference>
<proteinExistence type="predicted"/>
<gene>
    <name evidence="2" type="ORF">FHR98_001046</name>
</gene>
<evidence type="ECO:0000313" key="2">
    <source>
        <dbReference type="EMBL" id="MBB3064774.1"/>
    </source>
</evidence>
<feature type="transmembrane region" description="Helical" evidence="1">
    <location>
        <begin position="6"/>
        <end position="27"/>
    </location>
</feature>